<keyword evidence="2" id="KW-1185">Reference proteome</keyword>
<dbReference type="AlphaFoldDB" id="A0A9P9EH83"/>
<gene>
    <name evidence="1" type="ORF">B0J13DRAFT_560489</name>
</gene>
<comment type="caution">
    <text evidence="1">The sequence shown here is derived from an EMBL/GenBank/DDBJ whole genome shotgun (WGS) entry which is preliminary data.</text>
</comment>
<proteinExistence type="predicted"/>
<reference evidence="1" key="1">
    <citation type="journal article" date="2021" name="Nat. Commun.">
        <title>Genetic determinants of endophytism in the Arabidopsis root mycobiome.</title>
        <authorList>
            <person name="Mesny F."/>
            <person name="Miyauchi S."/>
            <person name="Thiergart T."/>
            <person name="Pickel B."/>
            <person name="Atanasova L."/>
            <person name="Karlsson M."/>
            <person name="Huettel B."/>
            <person name="Barry K.W."/>
            <person name="Haridas S."/>
            <person name="Chen C."/>
            <person name="Bauer D."/>
            <person name="Andreopoulos W."/>
            <person name="Pangilinan J."/>
            <person name="LaButti K."/>
            <person name="Riley R."/>
            <person name="Lipzen A."/>
            <person name="Clum A."/>
            <person name="Drula E."/>
            <person name="Henrissat B."/>
            <person name="Kohler A."/>
            <person name="Grigoriev I.V."/>
            <person name="Martin F.M."/>
            <person name="Hacquard S."/>
        </authorList>
    </citation>
    <scope>NUCLEOTIDE SEQUENCE</scope>
    <source>
        <strain evidence="1">MPI-CAGE-AT-0021</strain>
    </source>
</reference>
<sequence>QANIGGVVFNWGLTKPDALVLQSLAAITNRHVSNGRVPPNNEPTQLSNDATIAALAALNDLTDPHFELTVFNGVDLDNLKLPRILEA</sequence>
<evidence type="ECO:0000313" key="2">
    <source>
        <dbReference type="Proteomes" id="UP000717696"/>
    </source>
</evidence>
<feature type="non-terminal residue" evidence="1">
    <location>
        <position position="87"/>
    </location>
</feature>
<evidence type="ECO:0000313" key="1">
    <source>
        <dbReference type="EMBL" id="KAH7137084.1"/>
    </source>
</evidence>
<organism evidence="1 2">
    <name type="scientific">Dactylonectria estremocensis</name>
    <dbReference type="NCBI Taxonomy" id="1079267"/>
    <lineage>
        <taxon>Eukaryota</taxon>
        <taxon>Fungi</taxon>
        <taxon>Dikarya</taxon>
        <taxon>Ascomycota</taxon>
        <taxon>Pezizomycotina</taxon>
        <taxon>Sordariomycetes</taxon>
        <taxon>Hypocreomycetidae</taxon>
        <taxon>Hypocreales</taxon>
        <taxon>Nectriaceae</taxon>
        <taxon>Dactylonectria</taxon>
    </lineage>
</organism>
<accession>A0A9P9EH83</accession>
<protein>
    <submittedName>
        <fullName evidence="1">Uncharacterized protein</fullName>
    </submittedName>
</protein>
<dbReference type="EMBL" id="JAGMUU010000016">
    <property type="protein sequence ID" value="KAH7137084.1"/>
    <property type="molecule type" value="Genomic_DNA"/>
</dbReference>
<name>A0A9P9EH83_9HYPO</name>
<dbReference type="Proteomes" id="UP000717696">
    <property type="component" value="Unassembled WGS sequence"/>
</dbReference>